<evidence type="ECO:0000256" key="1">
    <source>
        <dbReference type="SAM" id="Phobius"/>
    </source>
</evidence>
<dbReference type="EMBL" id="FMYH01000006">
    <property type="protein sequence ID" value="SDD22997.1"/>
    <property type="molecule type" value="Genomic_DNA"/>
</dbReference>
<dbReference type="Proteomes" id="UP000199039">
    <property type="component" value="Unassembled WGS sequence"/>
</dbReference>
<keyword evidence="3" id="KW-1185">Reference proteome</keyword>
<dbReference type="RefSeq" id="WP_139185826.1">
    <property type="nucleotide sequence ID" value="NZ_FMYH01000006.1"/>
</dbReference>
<feature type="transmembrane region" description="Helical" evidence="1">
    <location>
        <begin position="102"/>
        <end position="122"/>
    </location>
</feature>
<keyword evidence="1" id="KW-0812">Transmembrane</keyword>
<dbReference type="AlphaFoldDB" id="A0A1G6T3G1"/>
<sequence>MNGWMVLVAGAMVGLGVATIAAALVPNRPSLRAALSRLDAGPQDTFYAPRAASKGRFVVPARVGAIQDRYLPRVAEALGLRRFAADLRVVGWTPEDLALRKIGYAALGVAFPTVFALLLAATGVHVPLAVPTVVALALGAALFFVPELDVRRRAHEEREDMRRAACVYLELVALERAADAGTTEALDRAASIGDSRSFTRIREALLRAELSRVPAWYGLSELSDVMGVPELGDLADIMHLSGADGAAVYATLRARAASLRTQLLTSATAKANAASEHMVVPVALLGVAFMALVGYPAFIRILVG</sequence>
<dbReference type="PANTHER" id="PTHR35007">
    <property type="entry name" value="INTEGRAL MEMBRANE PROTEIN-RELATED"/>
    <property type="match status" value="1"/>
</dbReference>
<gene>
    <name evidence="2" type="ORF">SAMN05216410_2999</name>
</gene>
<feature type="transmembrane region" description="Helical" evidence="1">
    <location>
        <begin position="279"/>
        <end position="303"/>
    </location>
</feature>
<proteinExistence type="predicted"/>
<evidence type="ECO:0000313" key="2">
    <source>
        <dbReference type="EMBL" id="SDD22997.1"/>
    </source>
</evidence>
<dbReference type="PANTHER" id="PTHR35007:SF1">
    <property type="entry name" value="PILUS ASSEMBLY PROTEIN"/>
    <property type="match status" value="1"/>
</dbReference>
<evidence type="ECO:0000313" key="3">
    <source>
        <dbReference type="Proteomes" id="UP000199039"/>
    </source>
</evidence>
<dbReference type="STRING" id="1814289.SAMN05216410_2999"/>
<keyword evidence="1" id="KW-0472">Membrane</keyword>
<reference evidence="2 3" key="1">
    <citation type="submission" date="2016-09" db="EMBL/GenBank/DDBJ databases">
        <authorList>
            <person name="Capua I."/>
            <person name="De Benedictis P."/>
            <person name="Joannis T."/>
            <person name="Lombin L.H."/>
            <person name="Cattoli G."/>
        </authorList>
    </citation>
    <scope>NUCLEOTIDE SEQUENCE [LARGE SCALE GENOMIC DNA]</scope>
    <source>
        <strain evidence="2 3">ISLP-3</strain>
    </source>
</reference>
<name>A0A1G6T3G1_9MICO</name>
<evidence type="ECO:0008006" key="4">
    <source>
        <dbReference type="Google" id="ProtNLM"/>
    </source>
</evidence>
<protein>
    <recommendedName>
        <fullName evidence="4">Flp pilus assembly protein TadB</fullName>
    </recommendedName>
</protein>
<dbReference type="OrthoDB" id="5243064at2"/>
<accession>A0A1G6T3G1</accession>
<feature type="transmembrane region" description="Helical" evidence="1">
    <location>
        <begin position="6"/>
        <end position="25"/>
    </location>
</feature>
<keyword evidence="1" id="KW-1133">Transmembrane helix</keyword>
<feature type="transmembrane region" description="Helical" evidence="1">
    <location>
        <begin position="128"/>
        <end position="145"/>
    </location>
</feature>
<organism evidence="2 3">
    <name type="scientific">Sanguibacter gelidistatuariae</name>
    <dbReference type="NCBI Taxonomy" id="1814289"/>
    <lineage>
        <taxon>Bacteria</taxon>
        <taxon>Bacillati</taxon>
        <taxon>Actinomycetota</taxon>
        <taxon>Actinomycetes</taxon>
        <taxon>Micrococcales</taxon>
        <taxon>Sanguibacteraceae</taxon>
        <taxon>Sanguibacter</taxon>
    </lineage>
</organism>